<dbReference type="Proteomes" id="UP001193748">
    <property type="component" value="Unassembled WGS sequence"/>
</dbReference>
<feature type="transmembrane region" description="Helical" evidence="1">
    <location>
        <begin position="12"/>
        <end position="35"/>
    </location>
</feature>
<reference evidence="2" key="2">
    <citation type="journal article" date="2022" name="Nat. Biotechnol.">
        <title>Carbon-negative production of acetone and isopropanol by gas fermentation at industrial pilot scale.</title>
        <authorList>
            <person name="Liew F.E."/>
            <person name="Nogle R."/>
            <person name="Abdalla T."/>
            <person name="Rasor B.J."/>
            <person name="Canter C."/>
            <person name="Jensen R.O."/>
            <person name="Wang L."/>
            <person name="Strutz J."/>
            <person name="Chirania P."/>
            <person name="De Tissera S."/>
            <person name="Mueller A.P."/>
            <person name="Ruan Z."/>
            <person name="Gao A."/>
            <person name="Tran L."/>
            <person name="Engle N.L."/>
            <person name="Bromley J.C."/>
            <person name="Daniell J."/>
            <person name="Conrado R."/>
            <person name="Tschaplinski T.J."/>
            <person name="Giannone R.J."/>
            <person name="Hettich R.L."/>
            <person name="Karim A.S."/>
            <person name="Simpson S.D."/>
            <person name="Brown S.D."/>
            <person name="Leang C."/>
            <person name="Jewett M.C."/>
            <person name="Kopke M."/>
        </authorList>
    </citation>
    <scope>NUCLEOTIDE SEQUENCE</scope>
    <source>
        <strain evidence="2">DJ080</strain>
    </source>
</reference>
<dbReference type="Pfam" id="PF11188">
    <property type="entry name" value="DUF2975"/>
    <property type="match status" value="1"/>
</dbReference>
<reference evidence="2" key="1">
    <citation type="submission" date="2020-05" db="EMBL/GenBank/DDBJ databases">
        <authorList>
            <person name="Brown S."/>
            <person name="Huntemann M."/>
            <person name="Clum A."/>
            <person name="Spunde A."/>
            <person name="Palaniappan K."/>
            <person name="Ritter S."/>
            <person name="Mikhailova N."/>
            <person name="Chen I.-M."/>
            <person name="Stamatis D."/>
            <person name="Reddy T."/>
            <person name="O'Malley R."/>
            <person name="Daum C."/>
            <person name="Shapiro N."/>
            <person name="Ivanova N."/>
            <person name="Kyrpides N."/>
            <person name="Woyke T."/>
        </authorList>
    </citation>
    <scope>NUCLEOTIDE SEQUENCE</scope>
    <source>
        <strain evidence="2">DJ080</strain>
    </source>
</reference>
<feature type="transmembrane region" description="Helical" evidence="1">
    <location>
        <begin position="41"/>
        <end position="59"/>
    </location>
</feature>
<accession>A0AAX0BA46</accession>
<keyword evidence="1" id="KW-0472">Membrane</keyword>
<dbReference type="EMBL" id="JABSWW010000001">
    <property type="protein sequence ID" value="NRT92098.1"/>
    <property type="molecule type" value="Genomic_DNA"/>
</dbReference>
<comment type="caution">
    <text evidence="2">The sequence shown here is derived from an EMBL/GenBank/DDBJ whole genome shotgun (WGS) entry which is preliminary data.</text>
</comment>
<sequence>MKKHLATSFSKVLLNIILVVLGILVVGFITSILSFGIDVNSFVYLILCFIYFLVVYNLRKIVYSTNSTPFSFDNVKRFKQIGYYMILMAVIDGIFKWKTKSNFTFLGTESGCLKGSFFMYVILSFIALVLSEIFEKAVEIKKENDLTV</sequence>
<dbReference type="AlphaFoldDB" id="A0AAX0BA46"/>
<name>A0AAX0BA46_CLOBE</name>
<protein>
    <recommendedName>
        <fullName evidence="4">DUF2975 domain-containing protein</fullName>
    </recommendedName>
</protein>
<keyword evidence="1" id="KW-0812">Transmembrane</keyword>
<dbReference type="RefSeq" id="WP_173712277.1">
    <property type="nucleotide sequence ID" value="NZ_JABSWW010000001.1"/>
</dbReference>
<evidence type="ECO:0000313" key="2">
    <source>
        <dbReference type="EMBL" id="NRT92098.1"/>
    </source>
</evidence>
<gene>
    <name evidence="2" type="ORF">B0H41_005777</name>
</gene>
<feature type="transmembrane region" description="Helical" evidence="1">
    <location>
        <begin position="80"/>
        <end position="97"/>
    </location>
</feature>
<organism evidence="2 3">
    <name type="scientific">Clostridium beijerinckii</name>
    <name type="common">Clostridium MP</name>
    <dbReference type="NCBI Taxonomy" id="1520"/>
    <lineage>
        <taxon>Bacteria</taxon>
        <taxon>Bacillati</taxon>
        <taxon>Bacillota</taxon>
        <taxon>Clostridia</taxon>
        <taxon>Eubacteriales</taxon>
        <taxon>Clostridiaceae</taxon>
        <taxon>Clostridium</taxon>
    </lineage>
</organism>
<feature type="transmembrane region" description="Helical" evidence="1">
    <location>
        <begin position="117"/>
        <end position="134"/>
    </location>
</feature>
<keyword evidence="1" id="KW-1133">Transmembrane helix</keyword>
<proteinExistence type="predicted"/>
<evidence type="ECO:0000313" key="3">
    <source>
        <dbReference type="Proteomes" id="UP001193748"/>
    </source>
</evidence>
<evidence type="ECO:0000256" key="1">
    <source>
        <dbReference type="SAM" id="Phobius"/>
    </source>
</evidence>
<evidence type="ECO:0008006" key="4">
    <source>
        <dbReference type="Google" id="ProtNLM"/>
    </source>
</evidence>
<dbReference type="InterPro" id="IPR021354">
    <property type="entry name" value="DUF2975"/>
</dbReference>